<gene>
    <name evidence="3" type="ORF">ATK30_6363</name>
</gene>
<organism evidence="3 4">
    <name type="scientific">Amycolatopsis echigonensis</name>
    <dbReference type="NCBI Taxonomy" id="2576905"/>
    <lineage>
        <taxon>Bacteria</taxon>
        <taxon>Bacillati</taxon>
        <taxon>Actinomycetota</taxon>
        <taxon>Actinomycetes</taxon>
        <taxon>Pseudonocardiales</taxon>
        <taxon>Pseudonocardiaceae</taxon>
        <taxon>Amycolatopsis</taxon>
    </lineage>
</organism>
<accession>A0A2N3WNL8</accession>
<dbReference type="InterPro" id="IPR050237">
    <property type="entry name" value="ATP-dep_AMP-bd_enzyme"/>
</dbReference>
<dbReference type="InterPro" id="IPR000873">
    <property type="entry name" value="AMP-dep_synth/lig_dom"/>
</dbReference>
<dbReference type="Pfam" id="PF00501">
    <property type="entry name" value="AMP-binding"/>
    <property type="match status" value="1"/>
</dbReference>
<dbReference type="AlphaFoldDB" id="A0A2N3WNL8"/>
<evidence type="ECO:0000313" key="4">
    <source>
        <dbReference type="Proteomes" id="UP000233750"/>
    </source>
</evidence>
<dbReference type="PANTHER" id="PTHR43767">
    <property type="entry name" value="LONG-CHAIN-FATTY-ACID--COA LIGASE"/>
    <property type="match status" value="1"/>
</dbReference>
<keyword evidence="4" id="KW-1185">Reference proteome</keyword>
<dbReference type="EMBL" id="PJMY01000003">
    <property type="protein sequence ID" value="PKV95443.1"/>
    <property type="molecule type" value="Genomic_DNA"/>
</dbReference>
<dbReference type="RefSeq" id="WP_240690812.1">
    <property type="nucleotide sequence ID" value="NZ_JACJHR010000004.1"/>
</dbReference>
<protein>
    <submittedName>
        <fullName evidence="3">AMP-binding enzyme</fullName>
    </submittedName>
</protein>
<dbReference type="Gene3D" id="3.40.50.980">
    <property type="match status" value="1"/>
</dbReference>
<evidence type="ECO:0000259" key="2">
    <source>
        <dbReference type="Pfam" id="PF00501"/>
    </source>
</evidence>
<evidence type="ECO:0000256" key="1">
    <source>
        <dbReference type="SAM" id="MobiDB-lite"/>
    </source>
</evidence>
<feature type="region of interest" description="Disordered" evidence="1">
    <location>
        <begin position="110"/>
        <end position="139"/>
    </location>
</feature>
<proteinExistence type="predicted"/>
<dbReference type="SUPFAM" id="SSF56801">
    <property type="entry name" value="Acetyl-CoA synthetase-like"/>
    <property type="match status" value="1"/>
</dbReference>
<reference evidence="3 4" key="1">
    <citation type="submission" date="2017-12" db="EMBL/GenBank/DDBJ databases">
        <title>Sequencing the genomes of 1000 Actinobacteria strains.</title>
        <authorList>
            <person name="Klenk H.-P."/>
        </authorList>
    </citation>
    <scope>NUCLEOTIDE SEQUENCE [LARGE SCALE GENOMIC DNA]</scope>
    <source>
        <strain evidence="3 4">DSM 45165</strain>
    </source>
</reference>
<feature type="domain" description="AMP-dependent synthetase/ligase" evidence="2">
    <location>
        <begin position="12"/>
        <end position="93"/>
    </location>
</feature>
<sequence length="139" mass="14561">MSFNLATMLVGSAAARPDKPFLYAGGHLFSYAEVDGLSGRVAEFLVRLGLEPGDKVAVQLPNVPEFVLAYFGILKAGLAMMPLNPLLTAPEIGPVNRWSQVLRNSGVHSVPRRMSSRSAGRFGGRSFAPGASATTGGSG</sequence>
<evidence type="ECO:0000313" key="3">
    <source>
        <dbReference type="EMBL" id="PKV95443.1"/>
    </source>
</evidence>
<dbReference type="Proteomes" id="UP000233750">
    <property type="component" value="Unassembled WGS sequence"/>
</dbReference>
<feature type="compositionally biased region" description="Low complexity" evidence="1">
    <location>
        <begin position="116"/>
        <end position="139"/>
    </location>
</feature>
<dbReference type="PANTHER" id="PTHR43767:SF1">
    <property type="entry name" value="NONRIBOSOMAL PEPTIDE SYNTHASE PES1 (EUROFUNG)-RELATED"/>
    <property type="match status" value="1"/>
</dbReference>
<comment type="caution">
    <text evidence="3">The sequence shown here is derived from an EMBL/GenBank/DDBJ whole genome shotgun (WGS) entry which is preliminary data.</text>
</comment>
<name>A0A2N3WNL8_9PSEU</name>